<evidence type="ECO:0000256" key="2">
    <source>
        <dbReference type="ARBA" id="ARBA00022801"/>
    </source>
</evidence>
<dbReference type="InterPro" id="IPR039134">
    <property type="entry name" value="SMUG1"/>
</dbReference>
<dbReference type="Gene3D" id="3.40.470.10">
    <property type="entry name" value="Uracil-DNA glycosylase-like domain"/>
    <property type="match status" value="1"/>
</dbReference>
<keyword evidence="4" id="KW-0234">DNA repair</keyword>
<evidence type="ECO:0000256" key="4">
    <source>
        <dbReference type="ARBA" id="ARBA00023204"/>
    </source>
</evidence>
<dbReference type="Ensembl" id="ENSSOCT00000020716.1">
    <property type="protein sequence ID" value="ENSSOCP00000020203.1"/>
    <property type="gene ID" value="ENSSOCG00000015109.1"/>
</dbReference>
<evidence type="ECO:0000313" key="5">
    <source>
        <dbReference type="Ensembl" id="ENSSOCP00000020203.1"/>
    </source>
</evidence>
<accession>A0A8D0FTU8</accession>
<dbReference type="GO" id="GO:0006284">
    <property type="term" value="P:base-excision repair"/>
    <property type="evidence" value="ECO:0007669"/>
    <property type="project" value="InterPro"/>
</dbReference>
<dbReference type="InterPro" id="IPR036895">
    <property type="entry name" value="Uracil-DNA_glycosylase-like_sf"/>
</dbReference>
<keyword evidence="6" id="KW-1185">Reference proteome</keyword>
<evidence type="ECO:0000313" key="6">
    <source>
        <dbReference type="Proteomes" id="UP000694551"/>
    </source>
</evidence>
<reference evidence="5" key="2">
    <citation type="submission" date="2025-09" db="UniProtKB">
        <authorList>
            <consortium name="Ensembl"/>
        </authorList>
    </citation>
    <scope>IDENTIFICATION</scope>
</reference>
<keyword evidence="3" id="KW-0238">DNA-binding</keyword>
<evidence type="ECO:0000256" key="3">
    <source>
        <dbReference type="ARBA" id="ARBA00023125"/>
    </source>
</evidence>
<dbReference type="GO" id="GO:0003677">
    <property type="term" value="F:DNA binding"/>
    <property type="evidence" value="ECO:0007669"/>
    <property type="project" value="UniProtKB-KW"/>
</dbReference>
<evidence type="ECO:0000256" key="1">
    <source>
        <dbReference type="ARBA" id="ARBA00022763"/>
    </source>
</evidence>
<dbReference type="SUPFAM" id="SSF52141">
    <property type="entry name" value="Uracil-DNA glycosylase-like"/>
    <property type="match status" value="1"/>
</dbReference>
<dbReference type="PANTHER" id="PTHR13235:SF2">
    <property type="entry name" value="SINGLE-STRAND SELECTIVE MONOFUNCTIONAL URACIL DNA GLYCOSYLASE"/>
    <property type="match status" value="1"/>
</dbReference>
<name>A0A8D0FTU8_STROC</name>
<dbReference type="Proteomes" id="UP000694551">
    <property type="component" value="Unplaced"/>
</dbReference>
<reference evidence="5" key="1">
    <citation type="submission" date="2025-08" db="UniProtKB">
        <authorList>
            <consortium name="Ensembl"/>
        </authorList>
    </citation>
    <scope>IDENTIFICATION</scope>
</reference>
<proteinExistence type="predicted"/>
<keyword evidence="1" id="KW-0227">DNA damage</keyword>
<dbReference type="GO" id="GO:0017065">
    <property type="term" value="F:single-strand selective uracil DNA N-glycosylase activity"/>
    <property type="evidence" value="ECO:0007669"/>
    <property type="project" value="InterPro"/>
</dbReference>
<dbReference type="PANTHER" id="PTHR13235">
    <property type="entry name" value="SINGLE-STRAND SELECTIVE MONOFUNCTIONAL URACIL DNA GLYCOSYLASE"/>
    <property type="match status" value="1"/>
</dbReference>
<organism evidence="5 6">
    <name type="scientific">Strix occidentalis caurina</name>
    <name type="common">northern spotted owl</name>
    <dbReference type="NCBI Taxonomy" id="311401"/>
    <lineage>
        <taxon>Eukaryota</taxon>
        <taxon>Metazoa</taxon>
        <taxon>Chordata</taxon>
        <taxon>Craniata</taxon>
        <taxon>Vertebrata</taxon>
        <taxon>Euteleostomi</taxon>
        <taxon>Archelosauria</taxon>
        <taxon>Archosauria</taxon>
        <taxon>Dinosauria</taxon>
        <taxon>Saurischia</taxon>
        <taxon>Theropoda</taxon>
        <taxon>Coelurosauria</taxon>
        <taxon>Aves</taxon>
        <taxon>Neognathae</taxon>
        <taxon>Neoaves</taxon>
        <taxon>Telluraves</taxon>
        <taxon>Strigiformes</taxon>
        <taxon>Strigidae</taxon>
        <taxon>Strix</taxon>
    </lineage>
</organism>
<protein>
    <submittedName>
        <fullName evidence="5">Single-strand-selective monofunctional uracil-DNA glycosylase 1</fullName>
    </submittedName>
</protein>
<keyword evidence="2" id="KW-0378">Hydrolase</keyword>
<dbReference type="AlphaFoldDB" id="A0A8D0FTU8"/>
<sequence length="216" mass="23608">MLGLFLPRFRAGGGHRPPSHLPLGLPYDLAGQFLRLEREQSALLQALPPFGDPVSHVYHPLDYAWEPHCDFVRRYCRTPKRVLFLGMNPGPFGMAQTGVPFGEAWHVREWLRVVGGVKKPPSEHPERPVLGLTCKRAEVRGSPGCPVVCPRASVSPTGNKRHVLWGRSLRVVLWGPSPMGGGVPCPWGVGWGVPGCRSPAPRHPHTDLGVQGGDTP</sequence>
<dbReference type="GO" id="GO:0000703">
    <property type="term" value="F:oxidized pyrimidine nucleobase lesion DNA N-glycosylase activity"/>
    <property type="evidence" value="ECO:0007669"/>
    <property type="project" value="TreeGrafter"/>
</dbReference>